<dbReference type="Proteomes" id="UP000215181">
    <property type="component" value="Unassembled WGS sequence"/>
</dbReference>
<dbReference type="EMBL" id="NOIH01000008">
    <property type="protein sequence ID" value="OYD54272.1"/>
    <property type="molecule type" value="Genomic_DNA"/>
</dbReference>
<dbReference type="AlphaFoldDB" id="A0A235EZ00"/>
<evidence type="ECO:0000313" key="2">
    <source>
        <dbReference type="EMBL" id="OYD54272.1"/>
    </source>
</evidence>
<comment type="caution">
    <text evidence="2">The sequence shown here is derived from an EMBL/GenBank/DDBJ whole genome shotgun (WGS) entry which is preliminary data.</text>
</comment>
<accession>A0A235EZ00</accession>
<organism evidence="2 3">
    <name type="scientific">Thauera propionica</name>
    <dbReference type="NCBI Taxonomy" id="2019431"/>
    <lineage>
        <taxon>Bacteria</taxon>
        <taxon>Pseudomonadati</taxon>
        <taxon>Pseudomonadota</taxon>
        <taxon>Betaproteobacteria</taxon>
        <taxon>Rhodocyclales</taxon>
        <taxon>Zoogloeaceae</taxon>
        <taxon>Thauera</taxon>
    </lineage>
</organism>
<evidence type="ECO:0000313" key="3">
    <source>
        <dbReference type="Proteomes" id="UP000215181"/>
    </source>
</evidence>
<feature type="region of interest" description="Disordered" evidence="1">
    <location>
        <begin position="41"/>
        <end position="64"/>
    </location>
</feature>
<reference evidence="2 3" key="1">
    <citation type="submission" date="2017-07" db="EMBL/GenBank/DDBJ databases">
        <title>Thauera sp. KNDSS-Mac4 genome sequence and assembly.</title>
        <authorList>
            <person name="Mayilraj S."/>
        </authorList>
    </citation>
    <scope>NUCLEOTIDE SEQUENCE [LARGE SCALE GENOMIC DNA]</scope>
    <source>
        <strain evidence="2 3">KNDSS-Mac4</strain>
    </source>
</reference>
<keyword evidence="3" id="KW-1185">Reference proteome</keyword>
<gene>
    <name evidence="2" type="ORF">CGK74_08760</name>
</gene>
<sequence>MRANAMTTPKSHNDRFISIPELSDETWELLMEICELTPGLREFDDETATQRRAVEERPNGSLPH</sequence>
<name>A0A235EZ00_9RHOO</name>
<protein>
    <submittedName>
        <fullName evidence="2">Uncharacterized protein</fullName>
    </submittedName>
</protein>
<evidence type="ECO:0000256" key="1">
    <source>
        <dbReference type="SAM" id="MobiDB-lite"/>
    </source>
</evidence>
<proteinExistence type="predicted"/>
<feature type="compositionally biased region" description="Basic and acidic residues" evidence="1">
    <location>
        <begin position="48"/>
        <end position="58"/>
    </location>
</feature>